<reference evidence="1" key="1">
    <citation type="journal article" date="2020" name="Fungal Divers.">
        <title>Resolving the Mortierellaceae phylogeny through synthesis of multi-gene phylogenetics and phylogenomics.</title>
        <authorList>
            <person name="Vandepol N."/>
            <person name="Liber J."/>
            <person name="Desiro A."/>
            <person name="Na H."/>
            <person name="Kennedy M."/>
            <person name="Barry K."/>
            <person name="Grigoriev I.V."/>
            <person name="Miller A.N."/>
            <person name="O'Donnell K."/>
            <person name="Stajich J.E."/>
            <person name="Bonito G."/>
        </authorList>
    </citation>
    <scope>NUCLEOTIDE SEQUENCE</scope>
    <source>
        <strain evidence="1">BC1065</strain>
    </source>
</reference>
<name>A0A9P6TUQ7_9FUNG</name>
<dbReference type="OrthoDB" id="2441720at2759"/>
<dbReference type="Proteomes" id="UP000807716">
    <property type="component" value="Unassembled WGS sequence"/>
</dbReference>
<dbReference type="AlphaFoldDB" id="A0A9P6TUQ7"/>
<organism evidence="1 2">
    <name type="scientific">Actinomortierella ambigua</name>
    <dbReference type="NCBI Taxonomy" id="1343610"/>
    <lineage>
        <taxon>Eukaryota</taxon>
        <taxon>Fungi</taxon>
        <taxon>Fungi incertae sedis</taxon>
        <taxon>Mucoromycota</taxon>
        <taxon>Mortierellomycotina</taxon>
        <taxon>Mortierellomycetes</taxon>
        <taxon>Mortierellales</taxon>
        <taxon>Mortierellaceae</taxon>
        <taxon>Actinomortierella</taxon>
    </lineage>
</organism>
<accession>A0A9P6TUQ7</accession>
<evidence type="ECO:0000313" key="2">
    <source>
        <dbReference type="Proteomes" id="UP000807716"/>
    </source>
</evidence>
<dbReference type="EMBL" id="JAAAJB010001423">
    <property type="protein sequence ID" value="KAG0247997.1"/>
    <property type="molecule type" value="Genomic_DNA"/>
</dbReference>
<evidence type="ECO:0000313" key="1">
    <source>
        <dbReference type="EMBL" id="KAG0247997.1"/>
    </source>
</evidence>
<comment type="caution">
    <text evidence="1">The sequence shown here is derived from an EMBL/GenBank/DDBJ whole genome shotgun (WGS) entry which is preliminary data.</text>
</comment>
<protein>
    <submittedName>
        <fullName evidence="1">Uncharacterized protein</fullName>
    </submittedName>
</protein>
<dbReference type="CDD" id="cd00303">
    <property type="entry name" value="retropepsin_like"/>
    <property type="match status" value="1"/>
</dbReference>
<keyword evidence="2" id="KW-1185">Reference proteome</keyword>
<feature type="non-terminal residue" evidence="1">
    <location>
        <position position="144"/>
    </location>
</feature>
<gene>
    <name evidence="1" type="ORF">DFQ27_001313</name>
</gene>
<sequence>MIPLQPRAAIPIILPNGTSSTTHHSASLTISRGEYTGSLDAIVYDLDRVDLILGKPWLTRVNPRINWQTNTLVFDHNDQNVIWACRGYQSKSVTQRTKGLLLSHIHFAAEAALPGASLFMVRVRKSPPPDVENAEIPPDIPDDV</sequence>
<proteinExistence type="predicted"/>
<dbReference type="InterPro" id="IPR021109">
    <property type="entry name" value="Peptidase_aspartic_dom_sf"/>
</dbReference>
<dbReference type="Gene3D" id="2.40.70.10">
    <property type="entry name" value="Acid Proteases"/>
    <property type="match status" value="1"/>
</dbReference>